<reference evidence="2" key="1">
    <citation type="submission" date="2018-05" db="EMBL/GenBank/DDBJ databases">
        <authorList>
            <person name="Lanie J.A."/>
            <person name="Ng W.-L."/>
            <person name="Kazmierczak K.M."/>
            <person name="Andrzejewski T.M."/>
            <person name="Davidsen T.M."/>
            <person name="Wayne K.J."/>
            <person name="Tettelin H."/>
            <person name="Glass J.I."/>
            <person name="Rusch D."/>
            <person name="Podicherti R."/>
            <person name="Tsui H.-C.T."/>
            <person name="Winkler M.E."/>
        </authorList>
    </citation>
    <scope>NUCLEOTIDE SEQUENCE</scope>
</reference>
<name>A0A381NQ51_9ZZZZ</name>
<evidence type="ECO:0000256" key="1">
    <source>
        <dbReference type="SAM" id="Phobius"/>
    </source>
</evidence>
<feature type="transmembrane region" description="Helical" evidence="1">
    <location>
        <begin position="59"/>
        <end position="92"/>
    </location>
</feature>
<dbReference type="EMBL" id="UINC01000519">
    <property type="protein sequence ID" value="SUZ56701.1"/>
    <property type="molecule type" value="Genomic_DNA"/>
</dbReference>
<protein>
    <recommendedName>
        <fullName evidence="3">DUF3040 domain-containing protein</fullName>
    </recommendedName>
</protein>
<sequence>MLEGTRTGVEARNDRVPLSEDEERILSEIEERLSETDPDLVREVSETTVFTQPLRSMKWAVVGFVGGVLVMVVTLSTSFVLAFVGFLVMLGASLALERNARQVGRTGLRVVAGSGRTAGIREVVGGTGARVRERMRDRFRRGDHGRA</sequence>
<dbReference type="InterPro" id="IPR021401">
    <property type="entry name" value="DUF3040"/>
</dbReference>
<evidence type="ECO:0008006" key="3">
    <source>
        <dbReference type="Google" id="ProtNLM"/>
    </source>
</evidence>
<keyword evidence="1" id="KW-1133">Transmembrane helix</keyword>
<dbReference type="AlphaFoldDB" id="A0A381NQ51"/>
<evidence type="ECO:0000313" key="2">
    <source>
        <dbReference type="EMBL" id="SUZ56701.1"/>
    </source>
</evidence>
<organism evidence="2">
    <name type="scientific">marine metagenome</name>
    <dbReference type="NCBI Taxonomy" id="408172"/>
    <lineage>
        <taxon>unclassified sequences</taxon>
        <taxon>metagenomes</taxon>
        <taxon>ecological metagenomes</taxon>
    </lineage>
</organism>
<dbReference type="Pfam" id="PF11239">
    <property type="entry name" value="DUF3040"/>
    <property type="match status" value="1"/>
</dbReference>
<keyword evidence="1" id="KW-0472">Membrane</keyword>
<keyword evidence="1" id="KW-0812">Transmembrane</keyword>
<gene>
    <name evidence="2" type="ORF">METZ01_LOCUS9555</name>
</gene>
<proteinExistence type="predicted"/>
<accession>A0A381NQ51</accession>